<dbReference type="InterPro" id="IPR009057">
    <property type="entry name" value="Homeodomain-like_sf"/>
</dbReference>
<feature type="domain" description="HTH araC/xylS-type" evidence="5">
    <location>
        <begin position="250"/>
        <end position="358"/>
    </location>
</feature>
<dbReference type="PANTHER" id="PTHR43280:SF29">
    <property type="entry name" value="ARAC-FAMILY TRANSCRIPTIONAL REGULATOR"/>
    <property type="match status" value="1"/>
</dbReference>
<evidence type="ECO:0000313" key="6">
    <source>
        <dbReference type="EMBL" id="MDI9861809.1"/>
    </source>
</evidence>
<evidence type="ECO:0000256" key="4">
    <source>
        <dbReference type="SAM" id="Phobius"/>
    </source>
</evidence>
<comment type="caution">
    <text evidence="6">The sequence shown here is derived from an EMBL/GenBank/DDBJ whole genome shotgun (WGS) entry which is preliminary data.</text>
</comment>
<keyword evidence="2" id="KW-0238">DNA-binding</keyword>
<protein>
    <submittedName>
        <fullName evidence="6">AraC family transcriptional regulator</fullName>
    </submittedName>
</protein>
<feature type="transmembrane region" description="Helical" evidence="4">
    <location>
        <begin position="181"/>
        <end position="200"/>
    </location>
</feature>
<sequence>MSLFLFLSTLYFTPWMVGFAGWYDTQPYRDFLFYTPFQHLLLLGPVLFFYTQSLLNPALKLNRSMLLHFIPAILYLIFSAVIVIYDKIILHDYGFLASGQDPDFETWYQLLGFISMSIYLVMGFRYHQLYLKSINQVLSNTTAYLYPWLPRFFFACIMLLFIRGVVAVLGLIWDMNYINTWWYFLCYAICCYYIAILSYSNAVESKLLFRTNLLATEETYWAATDTIDTEYVSIPMIENTTTQELSDELLLIKDALLSELEQEQVFLNPELTLVELSKQLNTNASILSKVINKGFGQNFNDLINQYRINFVISEIGKGLHKKQTLLSIAFDCGFNSKATFNRAFKKVTNFTPVEYIQEHFR</sequence>
<dbReference type="PROSITE" id="PS01124">
    <property type="entry name" value="HTH_ARAC_FAMILY_2"/>
    <property type="match status" value="1"/>
</dbReference>
<evidence type="ECO:0000259" key="5">
    <source>
        <dbReference type="PROSITE" id="PS01124"/>
    </source>
</evidence>
<reference evidence="6 7" key="1">
    <citation type="submission" date="2023-05" db="EMBL/GenBank/DDBJ databases">
        <title>Novel species of genus Flectobacillus isolated from stream in China.</title>
        <authorList>
            <person name="Lu H."/>
        </authorList>
    </citation>
    <scope>NUCLEOTIDE SEQUENCE [LARGE SCALE GENOMIC DNA]</scope>
    <source>
        <strain evidence="6 7">KCTC 42575</strain>
    </source>
</reference>
<keyword evidence="1" id="KW-0805">Transcription regulation</keyword>
<keyword evidence="4" id="KW-0472">Membrane</keyword>
<evidence type="ECO:0000256" key="3">
    <source>
        <dbReference type="ARBA" id="ARBA00023163"/>
    </source>
</evidence>
<evidence type="ECO:0000256" key="2">
    <source>
        <dbReference type="ARBA" id="ARBA00023125"/>
    </source>
</evidence>
<dbReference type="Gene3D" id="1.10.10.60">
    <property type="entry name" value="Homeodomain-like"/>
    <property type="match status" value="2"/>
</dbReference>
<accession>A0ABT6YDZ4</accession>
<keyword evidence="4" id="KW-0812">Transmembrane</keyword>
<feature type="transmembrane region" description="Helical" evidence="4">
    <location>
        <begin position="36"/>
        <end position="55"/>
    </location>
</feature>
<dbReference type="EMBL" id="JASHIF010000022">
    <property type="protein sequence ID" value="MDI9861809.1"/>
    <property type="molecule type" value="Genomic_DNA"/>
</dbReference>
<dbReference type="InterPro" id="IPR018060">
    <property type="entry name" value="HTH_AraC"/>
</dbReference>
<dbReference type="InterPro" id="IPR018062">
    <property type="entry name" value="HTH_AraC-typ_CS"/>
</dbReference>
<feature type="transmembrane region" description="Helical" evidence="4">
    <location>
        <begin position="106"/>
        <end position="124"/>
    </location>
</feature>
<feature type="transmembrane region" description="Helical" evidence="4">
    <location>
        <begin position="152"/>
        <end position="175"/>
    </location>
</feature>
<dbReference type="SMART" id="SM00342">
    <property type="entry name" value="HTH_ARAC"/>
    <property type="match status" value="1"/>
</dbReference>
<evidence type="ECO:0000256" key="1">
    <source>
        <dbReference type="ARBA" id="ARBA00023015"/>
    </source>
</evidence>
<dbReference type="Pfam" id="PF12833">
    <property type="entry name" value="HTH_18"/>
    <property type="match status" value="1"/>
</dbReference>
<gene>
    <name evidence="6" type="ORF">QM524_21490</name>
</gene>
<keyword evidence="7" id="KW-1185">Reference proteome</keyword>
<keyword evidence="3" id="KW-0804">Transcription</keyword>
<organism evidence="6 7">
    <name type="scientific">Flectobacillus roseus</name>
    <dbReference type="NCBI Taxonomy" id="502259"/>
    <lineage>
        <taxon>Bacteria</taxon>
        <taxon>Pseudomonadati</taxon>
        <taxon>Bacteroidota</taxon>
        <taxon>Cytophagia</taxon>
        <taxon>Cytophagales</taxon>
        <taxon>Flectobacillaceae</taxon>
        <taxon>Flectobacillus</taxon>
    </lineage>
</organism>
<dbReference type="Proteomes" id="UP001236507">
    <property type="component" value="Unassembled WGS sequence"/>
</dbReference>
<dbReference type="PROSITE" id="PS00041">
    <property type="entry name" value="HTH_ARAC_FAMILY_1"/>
    <property type="match status" value="1"/>
</dbReference>
<evidence type="ECO:0000313" key="7">
    <source>
        <dbReference type="Proteomes" id="UP001236507"/>
    </source>
</evidence>
<dbReference type="RefSeq" id="WP_283346164.1">
    <property type="nucleotide sequence ID" value="NZ_JASHIF010000022.1"/>
</dbReference>
<dbReference type="SUPFAM" id="SSF46689">
    <property type="entry name" value="Homeodomain-like"/>
    <property type="match status" value="1"/>
</dbReference>
<dbReference type="PANTHER" id="PTHR43280">
    <property type="entry name" value="ARAC-FAMILY TRANSCRIPTIONAL REGULATOR"/>
    <property type="match status" value="1"/>
</dbReference>
<name>A0ABT6YDZ4_9BACT</name>
<proteinExistence type="predicted"/>
<keyword evidence="4" id="KW-1133">Transmembrane helix</keyword>
<feature type="transmembrane region" description="Helical" evidence="4">
    <location>
        <begin position="67"/>
        <end position="86"/>
    </location>
</feature>